<sequence>MLTRTLVLFVAASIVAAQAPTYQGALVIQPIASNAKCLASQNGQTNGSPIVVADCTGGADQLFTFQNGQVTMYGGSMCLDVTDGVNADGTKLQIWQCYQGSANQAWYYNFWDNSLQWTGKGKCMDLTDWSLANGNRIQIWSCGTPTTQNQFWNVTFLASALPNQSQIGQTGTNNCGTGSSASSMCQTLWLNGIDDFCLWGPPNTAVVGDSEREMVAYCTKPTHGARPIPAGTFSGVHWVKTPDYVQITGAGDFTKIHIPAGDDGGELDNHGADGNGNPIGGLVYGNSFGPSQQYHEWSEFISYNEFCIRACVGPSAPSLCNHIYDVMGCRWNFPANYDPGVFESCQGDDSLPAGIYGTSTWYQGVSPTPSAHPIPASSNCVTTATV</sequence>
<reference evidence="3 4" key="1">
    <citation type="journal article" date="2011" name="PLoS Pathog.">
        <title>Endophytic Life Strategies Decoded by Genome and Transcriptome Analyses of the Mutualistic Root Symbiont Piriformospora indica.</title>
        <authorList>
            <person name="Zuccaro A."/>
            <person name="Lahrmann U."/>
            <person name="Guldener U."/>
            <person name="Langen G."/>
            <person name="Pfiffi S."/>
            <person name="Biedenkopf D."/>
            <person name="Wong P."/>
            <person name="Samans B."/>
            <person name="Grimm C."/>
            <person name="Basiewicz M."/>
            <person name="Murat C."/>
            <person name="Martin F."/>
            <person name="Kogel K.H."/>
        </authorList>
    </citation>
    <scope>NUCLEOTIDE SEQUENCE [LARGE SCALE GENOMIC DNA]</scope>
    <source>
        <strain evidence="3 4">DSM 11827</strain>
    </source>
</reference>
<dbReference type="OrthoDB" id="2564904at2759"/>
<dbReference type="eggNOG" id="ENOG502RYV0">
    <property type="taxonomic scope" value="Eukaryota"/>
</dbReference>
<dbReference type="STRING" id="1109443.G4T7X5"/>
<gene>
    <name evidence="3" type="ORF">PIIN_01237</name>
</gene>
<accession>G4T7X5</accession>
<evidence type="ECO:0000313" key="3">
    <source>
        <dbReference type="EMBL" id="CCA67406.1"/>
    </source>
</evidence>
<evidence type="ECO:0000259" key="2">
    <source>
        <dbReference type="SMART" id="SM00458"/>
    </source>
</evidence>
<keyword evidence="1" id="KW-0732">Signal</keyword>
<dbReference type="InParanoid" id="G4T7X5"/>
<dbReference type="PROSITE" id="PS50231">
    <property type="entry name" value="RICIN_B_LECTIN"/>
    <property type="match status" value="1"/>
</dbReference>
<dbReference type="InterPro" id="IPR035992">
    <property type="entry name" value="Ricin_B-like_lectins"/>
</dbReference>
<dbReference type="CDD" id="cd00161">
    <property type="entry name" value="beta-trefoil_Ricin-like"/>
    <property type="match status" value="1"/>
</dbReference>
<dbReference type="SUPFAM" id="SSF50370">
    <property type="entry name" value="Ricin B-like lectins"/>
    <property type="match status" value="1"/>
</dbReference>
<name>G4T7X5_SERID</name>
<protein>
    <recommendedName>
        <fullName evidence="2">Ricin B lectin domain-containing protein</fullName>
    </recommendedName>
</protein>
<organism evidence="3 4">
    <name type="scientific">Serendipita indica (strain DSM 11827)</name>
    <name type="common">Root endophyte fungus</name>
    <name type="synonym">Piriformospora indica</name>
    <dbReference type="NCBI Taxonomy" id="1109443"/>
    <lineage>
        <taxon>Eukaryota</taxon>
        <taxon>Fungi</taxon>
        <taxon>Dikarya</taxon>
        <taxon>Basidiomycota</taxon>
        <taxon>Agaricomycotina</taxon>
        <taxon>Agaricomycetes</taxon>
        <taxon>Sebacinales</taxon>
        <taxon>Serendipitaceae</taxon>
        <taxon>Serendipita</taxon>
    </lineage>
</organism>
<evidence type="ECO:0000256" key="1">
    <source>
        <dbReference type="SAM" id="SignalP"/>
    </source>
</evidence>
<dbReference type="EMBL" id="CAFZ01000013">
    <property type="protein sequence ID" value="CCA67406.1"/>
    <property type="molecule type" value="Genomic_DNA"/>
</dbReference>
<dbReference type="Proteomes" id="UP000007148">
    <property type="component" value="Unassembled WGS sequence"/>
</dbReference>
<dbReference type="OMA" id="GFENCEG"/>
<feature type="domain" description="Ricin B lectin" evidence="2">
    <location>
        <begin position="23"/>
        <end position="155"/>
    </location>
</feature>
<keyword evidence="4" id="KW-1185">Reference proteome</keyword>
<comment type="caution">
    <text evidence="3">The sequence shown here is derived from an EMBL/GenBank/DDBJ whole genome shotgun (WGS) entry which is preliminary data.</text>
</comment>
<dbReference type="Pfam" id="PF00652">
    <property type="entry name" value="Ricin_B_lectin"/>
    <property type="match status" value="1"/>
</dbReference>
<dbReference type="Gene3D" id="2.80.10.50">
    <property type="match status" value="2"/>
</dbReference>
<dbReference type="InterPro" id="IPR000772">
    <property type="entry name" value="Ricin_B_lectin"/>
</dbReference>
<feature type="signal peptide" evidence="1">
    <location>
        <begin position="1"/>
        <end position="17"/>
    </location>
</feature>
<evidence type="ECO:0000313" key="4">
    <source>
        <dbReference type="Proteomes" id="UP000007148"/>
    </source>
</evidence>
<feature type="chain" id="PRO_5003468448" description="Ricin B lectin domain-containing protein" evidence="1">
    <location>
        <begin position="18"/>
        <end position="386"/>
    </location>
</feature>
<dbReference type="HOGENOM" id="CLU_670875_0_0_1"/>
<dbReference type="AlphaFoldDB" id="G4T7X5"/>
<proteinExistence type="predicted"/>
<dbReference type="SMART" id="SM00458">
    <property type="entry name" value="RICIN"/>
    <property type="match status" value="1"/>
</dbReference>